<gene>
    <name evidence="1" type="ORF">MNB_SM-7-137</name>
</gene>
<evidence type="ECO:0008006" key="2">
    <source>
        <dbReference type="Google" id="ProtNLM"/>
    </source>
</evidence>
<name>A0A1W1BC18_9ZZZZ</name>
<dbReference type="EMBL" id="FPHB01000013">
    <property type="protein sequence ID" value="SFV51150.1"/>
    <property type="molecule type" value="Genomic_DNA"/>
</dbReference>
<dbReference type="Gene3D" id="3.40.50.150">
    <property type="entry name" value="Vaccinia Virus protein VP39"/>
    <property type="match status" value="1"/>
</dbReference>
<dbReference type="SUPFAM" id="SSF53335">
    <property type="entry name" value="S-adenosyl-L-methionine-dependent methyltransferases"/>
    <property type="match status" value="1"/>
</dbReference>
<accession>A0A1W1BC18</accession>
<dbReference type="InterPro" id="IPR029063">
    <property type="entry name" value="SAM-dependent_MTases_sf"/>
</dbReference>
<protein>
    <recommendedName>
        <fullName evidence="2">Methyltransferase domain-containing protein</fullName>
    </recommendedName>
</protein>
<organism evidence="1">
    <name type="scientific">hydrothermal vent metagenome</name>
    <dbReference type="NCBI Taxonomy" id="652676"/>
    <lineage>
        <taxon>unclassified sequences</taxon>
        <taxon>metagenomes</taxon>
        <taxon>ecological metagenomes</taxon>
    </lineage>
</organism>
<evidence type="ECO:0000313" key="1">
    <source>
        <dbReference type="EMBL" id="SFV51150.1"/>
    </source>
</evidence>
<dbReference type="AlphaFoldDB" id="A0A1W1BC18"/>
<reference evidence="1" key="1">
    <citation type="submission" date="2016-10" db="EMBL/GenBank/DDBJ databases">
        <authorList>
            <person name="de Groot N.N."/>
        </authorList>
    </citation>
    <scope>NUCLEOTIDE SEQUENCE</scope>
</reference>
<proteinExistence type="predicted"/>
<sequence length="199" mass="22759">MPKIDPKYFYLSALQKYGISAKALCWNSKEHQYTRFEVIRQALPKDLGGITIVDAGCGFGDFWLFLQERGEKLSGYIGIESLEPFVHIAKERTKQQILHLDVLTDSLPQANYYITSGTLNTLTSFESFLFLKKCLDASKEGVIFNFLYGEKESELYNYIDDAKIAQMLESFQAEIFFDKVGYIKNDRTLGVRKCAPSLE</sequence>